<dbReference type="InterPro" id="IPR009061">
    <property type="entry name" value="DNA-bd_dom_put_sf"/>
</dbReference>
<dbReference type="Gene3D" id="3.90.530.10">
    <property type="entry name" value="XPA C-terminal domain"/>
    <property type="match status" value="1"/>
</dbReference>
<dbReference type="PANTHER" id="PTHR10142">
    <property type="entry name" value="DNA REPAIR PROTEIN COMPLEMENTING XP-A CELLS"/>
    <property type="match status" value="1"/>
</dbReference>
<dbReference type="GO" id="GO:0000110">
    <property type="term" value="C:nucleotide-excision repair factor 1 complex"/>
    <property type="evidence" value="ECO:0007669"/>
    <property type="project" value="TreeGrafter"/>
</dbReference>
<protein>
    <recommendedName>
        <fullName evidence="4">XPA C-terminal domain-containing protein</fullName>
    </recommendedName>
</protein>
<dbReference type="EMBL" id="FN649729">
    <property type="protein sequence ID" value="CBJ26398.1"/>
    <property type="molecule type" value="Genomic_DNA"/>
</dbReference>
<dbReference type="OMA" id="KEGWNDM"/>
<gene>
    <name evidence="5" type="ORF">Esi_0032_0130</name>
</gene>
<dbReference type="Proteomes" id="UP000002630">
    <property type="component" value="Linkage Group LG04"/>
</dbReference>
<dbReference type="InterPro" id="IPR022656">
    <property type="entry name" value="XPA_C"/>
</dbReference>
<dbReference type="PANTHER" id="PTHR10142:SF0">
    <property type="entry name" value="DNA REPAIR PROTEIN COMPLEMENTING XP-A CELLS"/>
    <property type="match status" value="1"/>
</dbReference>
<dbReference type="GO" id="GO:0000715">
    <property type="term" value="P:nucleotide-excision repair, DNA damage recognition"/>
    <property type="evidence" value="ECO:0007669"/>
    <property type="project" value="TreeGrafter"/>
</dbReference>
<dbReference type="OrthoDB" id="5368863at2759"/>
<name>D7FX65_ECTSI</name>
<sequence>MDKELLEAFGISVCRTCKMSREEFQYVSTKDVKDTYLLPQGTIAVLKFVERDNPHHSSWTKMKLYLRREVVAYSYKRWGSEDGLAAERRRRESLKYDRSLARTKGIFKRSRPETEDDGVTGGFL</sequence>
<evidence type="ECO:0000256" key="3">
    <source>
        <dbReference type="ARBA" id="ARBA00023242"/>
    </source>
</evidence>
<evidence type="ECO:0000256" key="1">
    <source>
        <dbReference type="ARBA" id="ARBA00004123"/>
    </source>
</evidence>
<dbReference type="EMBL" id="FN648509">
    <property type="protein sequence ID" value="CBJ26398.1"/>
    <property type="molecule type" value="Genomic_DNA"/>
</dbReference>
<dbReference type="InterPro" id="IPR037129">
    <property type="entry name" value="XPA_sf"/>
</dbReference>
<dbReference type="AlphaFoldDB" id="D7FX65"/>
<dbReference type="Pfam" id="PF05181">
    <property type="entry name" value="XPA_C"/>
    <property type="match status" value="1"/>
</dbReference>
<dbReference type="STRING" id="2880.D7FX65"/>
<organism evidence="5 6">
    <name type="scientific">Ectocarpus siliculosus</name>
    <name type="common">Brown alga</name>
    <name type="synonym">Conferva siliculosa</name>
    <dbReference type="NCBI Taxonomy" id="2880"/>
    <lineage>
        <taxon>Eukaryota</taxon>
        <taxon>Sar</taxon>
        <taxon>Stramenopiles</taxon>
        <taxon>Ochrophyta</taxon>
        <taxon>PX clade</taxon>
        <taxon>Phaeophyceae</taxon>
        <taxon>Ectocarpales</taxon>
        <taxon>Ectocarpaceae</taxon>
        <taxon>Ectocarpus</taxon>
    </lineage>
</organism>
<dbReference type="GO" id="GO:0003684">
    <property type="term" value="F:damaged DNA binding"/>
    <property type="evidence" value="ECO:0007669"/>
    <property type="project" value="InterPro"/>
</dbReference>
<dbReference type="GO" id="GO:0006284">
    <property type="term" value="P:base-excision repair"/>
    <property type="evidence" value="ECO:0007669"/>
    <property type="project" value="TreeGrafter"/>
</dbReference>
<proteinExistence type="predicted"/>
<accession>D7FX65</accession>
<keyword evidence="3" id="KW-0539">Nucleus</keyword>
<evidence type="ECO:0000313" key="5">
    <source>
        <dbReference type="EMBL" id="CBJ26398.1"/>
    </source>
</evidence>
<comment type="subcellular location">
    <subcellularLocation>
        <location evidence="1">Nucleus</location>
    </subcellularLocation>
</comment>
<dbReference type="SUPFAM" id="SSF46955">
    <property type="entry name" value="Putative DNA-binding domain"/>
    <property type="match status" value="1"/>
</dbReference>
<evidence type="ECO:0000256" key="2">
    <source>
        <dbReference type="ARBA" id="ARBA00022833"/>
    </source>
</evidence>
<dbReference type="InterPro" id="IPR000465">
    <property type="entry name" value="XPA/RAD14"/>
</dbReference>
<keyword evidence="6" id="KW-1185">Reference proteome</keyword>
<dbReference type="InParanoid" id="D7FX65"/>
<dbReference type="eggNOG" id="KOG4017">
    <property type="taxonomic scope" value="Eukaryota"/>
</dbReference>
<evidence type="ECO:0000259" key="4">
    <source>
        <dbReference type="Pfam" id="PF05181"/>
    </source>
</evidence>
<feature type="domain" description="XPA C-terminal" evidence="4">
    <location>
        <begin position="31"/>
        <end position="70"/>
    </location>
</feature>
<dbReference type="GO" id="GO:1901255">
    <property type="term" value="P:nucleotide-excision repair involved in interstrand cross-link repair"/>
    <property type="evidence" value="ECO:0007669"/>
    <property type="project" value="TreeGrafter"/>
</dbReference>
<reference evidence="5 6" key="1">
    <citation type="journal article" date="2010" name="Nature">
        <title>The Ectocarpus genome and the independent evolution of multicellularity in brown algae.</title>
        <authorList>
            <person name="Cock J.M."/>
            <person name="Sterck L."/>
            <person name="Rouze P."/>
            <person name="Scornet D."/>
            <person name="Allen A.E."/>
            <person name="Amoutzias G."/>
            <person name="Anthouard V."/>
            <person name="Artiguenave F."/>
            <person name="Aury J.M."/>
            <person name="Badger J.H."/>
            <person name="Beszteri B."/>
            <person name="Billiau K."/>
            <person name="Bonnet E."/>
            <person name="Bothwell J.H."/>
            <person name="Bowler C."/>
            <person name="Boyen C."/>
            <person name="Brownlee C."/>
            <person name="Carrano C.J."/>
            <person name="Charrier B."/>
            <person name="Cho G.Y."/>
            <person name="Coelho S.M."/>
            <person name="Collen J."/>
            <person name="Corre E."/>
            <person name="Da Silva C."/>
            <person name="Delage L."/>
            <person name="Delaroque N."/>
            <person name="Dittami S.M."/>
            <person name="Doulbeau S."/>
            <person name="Elias M."/>
            <person name="Farnham G."/>
            <person name="Gachon C.M."/>
            <person name="Gschloessl B."/>
            <person name="Heesch S."/>
            <person name="Jabbari K."/>
            <person name="Jubin C."/>
            <person name="Kawai H."/>
            <person name="Kimura K."/>
            <person name="Kloareg B."/>
            <person name="Kupper F.C."/>
            <person name="Lang D."/>
            <person name="Le Bail A."/>
            <person name="Leblanc C."/>
            <person name="Lerouge P."/>
            <person name="Lohr M."/>
            <person name="Lopez P.J."/>
            <person name="Martens C."/>
            <person name="Maumus F."/>
            <person name="Michel G."/>
            <person name="Miranda-Saavedra D."/>
            <person name="Morales J."/>
            <person name="Moreau H."/>
            <person name="Motomura T."/>
            <person name="Nagasato C."/>
            <person name="Napoli C.A."/>
            <person name="Nelson D.R."/>
            <person name="Nyvall-Collen P."/>
            <person name="Peters A.F."/>
            <person name="Pommier C."/>
            <person name="Potin P."/>
            <person name="Poulain J."/>
            <person name="Quesneville H."/>
            <person name="Read B."/>
            <person name="Rensing S.A."/>
            <person name="Ritter A."/>
            <person name="Rousvoal S."/>
            <person name="Samanta M."/>
            <person name="Samson G."/>
            <person name="Schroeder D.C."/>
            <person name="Segurens B."/>
            <person name="Strittmatter M."/>
            <person name="Tonon T."/>
            <person name="Tregear J.W."/>
            <person name="Valentin K."/>
            <person name="von Dassow P."/>
            <person name="Yamagishi T."/>
            <person name="Van de Peer Y."/>
            <person name="Wincker P."/>
        </authorList>
    </citation>
    <scope>NUCLEOTIDE SEQUENCE [LARGE SCALE GENOMIC DNA]</scope>
    <source>
        <strain evidence="6">Ec32 / CCAP1310/4</strain>
    </source>
</reference>
<dbReference type="GO" id="GO:0070914">
    <property type="term" value="P:UV-damage excision repair"/>
    <property type="evidence" value="ECO:0007669"/>
    <property type="project" value="TreeGrafter"/>
</dbReference>
<evidence type="ECO:0000313" key="6">
    <source>
        <dbReference type="Proteomes" id="UP000002630"/>
    </source>
</evidence>
<keyword evidence="2" id="KW-0862">Zinc</keyword>